<organism evidence="1 2">
    <name type="scientific">Mobilicoccus pelagius NBRC 104925</name>
    <dbReference type="NCBI Taxonomy" id="1089455"/>
    <lineage>
        <taxon>Bacteria</taxon>
        <taxon>Bacillati</taxon>
        <taxon>Actinomycetota</taxon>
        <taxon>Actinomycetes</taxon>
        <taxon>Micrococcales</taxon>
        <taxon>Dermatophilaceae</taxon>
        <taxon>Mobilicoccus</taxon>
    </lineage>
</organism>
<dbReference type="RefSeq" id="WP_009483673.1">
    <property type="nucleotide sequence ID" value="NZ_BAFE01000094.1"/>
</dbReference>
<dbReference type="STRING" id="1089455.MOPEL_135_00680"/>
<sequence>MTRHTFQGFIAGMGTAEGTRLVVGHWPTSPLGSFTDVMVERPTGQRLLLAPSMEVAEFVIATYSFDDVVLTPVTCDIDRNAAIGPAERWSVEAGPLRLAFTTGGRTALGWLLHTIPHQVATAPAFCRFADHPARVVGLRTAGTAGGGRKEYYGAHDVHDVTSLVASWTDTDLGPLRPVTPPVRFGFGSTPARPSVTSVVTTVDTP</sequence>
<dbReference type="AlphaFoldDB" id="H5UVS2"/>
<dbReference type="eggNOG" id="ENOG5030SZC">
    <property type="taxonomic scope" value="Bacteria"/>
</dbReference>
<evidence type="ECO:0000313" key="2">
    <source>
        <dbReference type="Proteomes" id="UP000004367"/>
    </source>
</evidence>
<evidence type="ECO:0000313" key="1">
    <source>
        <dbReference type="EMBL" id="GAB49830.1"/>
    </source>
</evidence>
<comment type="caution">
    <text evidence="1">The sequence shown here is derived from an EMBL/GenBank/DDBJ whole genome shotgun (WGS) entry which is preliminary data.</text>
</comment>
<reference evidence="1 2" key="1">
    <citation type="submission" date="2012-02" db="EMBL/GenBank/DDBJ databases">
        <title>Whole genome shotgun sequence of Mobilicoccus pelagius NBRC 104925.</title>
        <authorList>
            <person name="Yoshida Y."/>
            <person name="Hosoyama A."/>
            <person name="Tsuchikane K."/>
            <person name="Katsumata H."/>
            <person name="Yamazaki S."/>
            <person name="Fujita N."/>
        </authorList>
    </citation>
    <scope>NUCLEOTIDE SEQUENCE [LARGE SCALE GENOMIC DNA]</scope>
    <source>
        <strain evidence="1 2">NBRC 104925</strain>
    </source>
</reference>
<protein>
    <submittedName>
        <fullName evidence="1">Uncharacterized protein</fullName>
    </submittedName>
</protein>
<keyword evidence="2" id="KW-1185">Reference proteome</keyword>
<dbReference type="Proteomes" id="UP000004367">
    <property type="component" value="Unassembled WGS sequence"/>
</dbReference>
<proteinExistence type="predicted"/>
<name>H5UVS2_9MICO</name>
<dbReference type="OrthoDB" id="3571220at2"/>
<accession>H5UVS2</accession>
<dbReference type="EMBL" id="BAFE01000094">
    <property type="protein sequence ID" value="GAB49830.1"/>
    <property type="molecule type" value="Genomic_DNA"/>
</dbReference>
<gene>
    <name evidence="1" type="ORF">MOPEL_135_00680</name>
</gene>